<feature type="domain" description="WW" evidence="1">
    <location>
        <begin position="92"/>
        <end position="127"/>
    </location>
</feature>
<protein>
    <submittedName>
        <fullName evidence="2">WW domain</fullName>
    </submittedName>
</protein>
<dbReference type="EMBL" id="CAID01000008">
    <property type="protein sequence ID" value="CEG01402.1"/>
    <property type="molecule type" value="Genomic_DNA"/>
</dbReference>
<sequence>MSNDDDAETQDVDEEFLALVRRARAVAAVAAADVADAERLSEAEDKWGQAITRDGRKYYYDKENRATVQWERPRALKGTRRVVARAYETHKPTLPAPWRELPSETEGKIPYYWNVETGEVRWERPRCVGAVDAVVAS</sequence>
<dbReference type="CDD" id="cd00201">
    <property type="entry name" value="WW"/>
    <property type="match status" value="2"/>
</dbReference>
<evidence type="ECO:0000259" key="1">
    <source>
        <dbReference type="PROSITE" id="PS50020"/>
    </source>
</evidence>
<accession>A0A090MEK9</accession>
<dbReference type="KEGG" id="ota:OT_ostta08g01190"/>
<evidence type="ECO:0000313" key="2">
    <source>
        <dbReference type="EMBL" id="CEG01402.1"/>
    </source>
</evidence>
<dbReference type="OrthoDB" id="191651at2759"/>
<dbReference type="PROSITE" id="PS50020">
    <property type="entry name" value="WW_DOMAIN_2"/>
    <property type="match status" value="2"/>
</dbReference>
<evidence type="ECO:0000313" key="3">
    <source>
        <dbReference type="Proteomes" id="UP000009170"/>
    </source>
</evidence>
<organism evidence="2 3">
    <name type="scientific">Ostreococcus tauri</name>
    <name type="common">Marine green alga</name>
    <dbReference type="NCBI Taxonomy" id="70448"/>
    <lineage>
        <taxon>Eukaryota</taxon>
        <taxon>Viridiplantae</taxon>
        <taxon>Chlorophyta</taxon>
        <taxon>Mamiellophyceae</taxon>
        <taxon>Mamiellales</taxon>
        <taxon>Bathycoccaceae</taxon>
        <taxon>Ostreococcus</taxon>
    </lineage>
</organism>
<dbReference type="RefSeq" id="XP_022840937.1">
    <property type="nucleotide sequence ID" value="XM_022983525.1"/>
</dbReference>
<dbReference type="InterPro" id="IPR036020">
    <property type="entry name" value="WW_dom_sf"/>
</dbReference>
<reference evidence="3" key="1">
    <citation type="journal article" date="2006" name="Proc. Natl. Acad. Sci. U.S.A.">
        <title>Genome analysis of the smallest free-living eukaryote Ostreococcus tauri unveils many unique features.</title>
        <authorList>
            <person name="Derelle E."/>
            <person name="Ferraz C."/>
            <person name="Rombauts S."/>
            <person name="Rouze P."/>
            <person name="Worden A.Z."/>
            <person name="Robbens S."/>
            <person name="Partensky F."/>
            <person name="Degroeve S."/>
            <person name="Echeynie S."/>
            <person name="Cooke R."/>
            <person name="Saeys Y."/>
            <person name="Wuyts J."/>
            <person name="Jabbari K."/>
            <person name="Bowler C."/>
            <person name="Panaud O."/>
            <person name="Piegu B."/>
            <person name="Ball S.G."/>
            <person name="Ral J.-P."/>
            <person name="Bouget F.-Y."/>
            <person name="Piganeau G."/>
            <person name="De Baets B."/>
            <person name="Picard A."/>
            <person name="Delseny M."/>
            <person name="Demaille J."/>
            <person name="Van de Peer Y."/>
            <person name="Moreau H."/>
        </authorList>
    </citation>
    <scope>NUCLEOTIDE SEQUENCE [LARGE SCALE GENOMIC DNA]</scope>
    <source>
        <strain evidence="3">OTTH 0595 / CCAP 157/2 / RCC745</strain>
    </source>
</reference>
<name>A0A090MEK9_OSTTA</name>
<dbReference type="InterPro" id="IPR001202">
    <property type="entry name" value="WW_dom"/>
</dbReference>
<dbReference type="Gene3D" id="2.20.70.10">
    <property type="match status" value="2"/>
</dbReference>
<keyword evidence="3" id="KW-1185">Reference proteome</keyword>
<dbReference type="AlphaFoldDB" id="A0A090MEK9"/>
<dbReference type="Proteomes" id="UP000009170">
    <property type="component" value="Unassembled WGS sequence"/>
</dbReference>
<dbReference type="SMART" id="SM00456">
    <property type="entry name" value="WW"/>
    <property type="match status" value="2"/>
</dbReference>
<gene>
    <name evidence="2" type="ORF">OT_ostta08g01190</name>
</gene>
<feature type="domain" description="WW" evidence="1">
    <location>
        <begin position="41"/>
        <end position="75"/>
    </location>
</feature>
<dbReference type="GeneID" id="9831333"/>
<proteinExistence type="predicted"/>
<dbReference type="SUPFAM" id="SSF51045">
    <property type="entry name" value="WW domain"/>
    <property type="match status" value="2"/>
</dbReference>
<dbReference type="STRING" id="70448.A0A090MEK9"/>
<comment type="caution">
    <text evidence="2">The sequence shown here is derived from an EMBL/GenBank/DDBJ whole genome shotgun (WGS) entry which is preliminary data.</text>
</comment>
<dbReference type="InParanoid" id="A0A090MEK9"/>
<reference evidence="2 3" key="2">
    <citation type="journal article" date="2014" name="BMC Genomics">
        <title>An improved genome of the model marine alga Ostreococcus tauri unfolds by assessing Illumina de novo assemblies.</title>
        <authorList>
            <person name="Blanc-Mathieu R."/>
            <person name="Verhelst B."/>
            <person name="Derelle E."/>
            <person name="Rombauts S."/>
            <person name="Bouget F.Y."/>
            <person name="Carre I."/>
            <person name="Chateau A."/>
            <person name="Eyre-Walker A."/>
            <person name="Grimsley N."/>
            <person name="Moreau H."/>
            <person name="Piegu B."/>
            <person name="Rivals E."/>
            <person name="Schackwitz W."/>
            <person name="Van de Peer Y."/>
            <person name="Piganeau G."/>
        </authorList>
    </citation>
    <scope>NUCLEOTIDE SEQUENCE [LARGE SCALE GENOMIC DNA]</scope>
    <source>
        <strain evidence="3">OTTH 0595 / CCAP 157/2 / RCC745</strain>
    </source>
</reference>